<name>A0ACB7YGE0_9ERIC</name>
<evidence type="ECO:0000313" key="1">
    <source>
        <dbReference type="EMBL" id="KAH7851865.1"/>
    </source>
</evidence>
<sequence>MEGEIIREEEEVAQAQVDIWKYVFGYVDMAVVKCAIELGIPDILETRACPTTLSELSSALGCSSSALHRIMRFLVHRKIFKECPAGYLQTPLSHLLVKNSEKSMADFVLFESSPAMLAPWHALSAHVLENESPAFELIHGEDMWRYAAENPADSKLINDAMACDARVGVPAIIEGCPEVFDGVSVVDVGGGTGTALQLLVKAFPWIRGMNFDLPHVLSVAPDCVGVERVGGDMFVSVPKADVAFVMKVLHDWDDDKCIQILKNCREAVPKDKGKVIIVDAVVEEDKNNKLEYARLMFDMAMMAHTINGKERTAKEWAYVLTESGFSRHTIIPIKAVQSLIVAYP</sequence>
<protein>
    <submittedName>
        <fullName evidence="1">Uncharacterized protein</fullName>
    </submittedName>
</protein>
<proteinExistence type="predicted"/>
<comment type="caution">
    <text evidence="1">The sequence shown here is derived from an EMBL/GenBank/DDBJ whole genome shotgun (WGS) entry which is preliminary data.</text>
</comment>
<dbReference type="Proteomes" id="UP000828048">
    <property type="component" value="Chromosome 8"/>
</dbReference>
<evidence type="ECO:0000313" key="2">
    <source>
        <dbReference type="Proteomes" id="UP000828048"/>
    </source>
</evidence>
<organism evidence="1 2">
    <name type="scientific">Vaccinium darrowii</name>
    <dbReference type="NCBI Taxonomy" id="229202"/>
    <lineage>
        <taxon>Eukaryota</taxon>
        <taxon>Viridiplantae</taxon>
        <taxon>Streptophyta</taxon>
        <taxon>Embryophyta</taxon>
        <taxon>Tracheophyta</taxon>
        <taxon>Spermatophyta</taxon>
        <taxon>Magnoliopsida</taxon>
        <taxon>eudicotyledons</taxon>
        <taxon>Gunneridae</taxon>
        <taxon>Pentapetalae</taxon>
        <taxon>asterids</taxon>
        <taxon>Ericales</taxon>
        <taxon>Ericaceae</taxon>
        <taxon>Vaccinioideae</taxon>
        <taxon>Vaccinieae</taxon>
        <taxon>Vaccinium</taxon>
    </lineage>
</organism>
<dbReference type="EMBL" id="CM037158">
    <property type="protein sequence ID" value="KAH7851865.1"/>
    <property type="molecule type" value="Genomic_DNA"/>
</dbReference>
<keyword evidence="2" id="KW-1185">Reference proteome</keyword>
<gene>
    <name evidence="1" type="ORF">Vadar_017509</name>
</gene>
<accession>A0ACB7YGE0</accession>
<reference evidence="1 2" key="1">
    <citation type="journal article" date="2021" name="Hortic Res">
        <title>High-quality reference genome and annotation aids understanding of berry development for evergreen blueberry (Vaccinium darrowii).</title>
        <authorList>
            <person name="Yu J."/>
            <person name="Hulse-Kemp A.M."/>
            <person name="Babiker E."/>
            <person name="Staton M."/>
        </authorList>
    </citation>
    <scope>NUCLEOTIDE SEQUENCE [LARGE SCALE GENOMIC DNA]</scope>
    <source>
        <strain evidence="2">cv. NJ 8807/NJ 8810</strain>
        <tissue evidence="1">Young leaf</tissue>
    </source>
</reference>